<keyword evidence="4" id="KW-0378">Hydrolase</keyword>
<evidence type="ECO:0000256" key="3">
    <source>
        <dbReference type="ARBA" id="ARBA00022722"/>
    </source>
</evidence>
<feature type="domain" description="Peptidase A3A" evidence="7">
    <location>
        <begin position="362"/>
        <end position="508"/>
    </location>
</feature>
<dbReference type="RefSeq" id="XP_071902780.1">
    <property type="nucleotide sequence ID" value="XM_072046679.1"/>
</dbReference>
<dbReference type="InterPro" id="IPR021109">
    <property type="entry name" value="Peptidase_aspartic_dom_sf"/>
</dbReference>
<dbReference type="CDD" id="cd09274">
    <property type="entry name" value="RNase_HI_RT_Ty3"/>
    <property type="match status" value="1"/>
</dbReference>
<protein>
    <submittedName>
        <fullName evidence="11">Uncharacterized protein</fullName>
    </submittedName>
</protein>
<dbReference type="Gene3D" id="3.30.70.270">
    <property type="match status" value="1"/>
</dbReference>
<gene>
    <name evidence="11" type="primary">LOC140005655</name>
</gene>
<evidence type="ECO:0000313" key="11">
    <source>
        <dbReference type="RefSeq" id="XP_071902780.1"/>
    </source>
</evidence>
<feature type="domain" description="Reverse transcriptase/retrotransposon-derived protein RNase H-like" evidence="8">
    <location>
        <begin position="668"/>
        <end position="762"/>
    </location>
</feature>
<keyword evidence="5" id="KW-0511">Multifunctional enzyme</keyword>
<dbReference type="SUPFAM" id="SSF56672">
    <property type="entry name" value="DNA/RNA polymerases"/>
    <property type="match status" value="1"/>
</dbReference>
<dbReference type="InterPro" id="IPR043128">
    <property type="entry name" value="Rev_trsase/Diguanyl_cyclase"/>
</dbReference>
<dbReference type="GeneID" id="140005655"/>
<organism evidence="10 11">
    <name type="scientific">Coffea arabica</name>
    <name type="common">Arabian coffee</name>
    <dbReference type="NCBI Taxonomy" id="13443"/>
    <lineage>
        <taxon>Eukaryota</taxon>
        <taxon>Viridiplantae</taxon>
        <taxon>Streptophyta</taxon>
        <taxon>Embryophyta</taxon>
        <taxon>Tracheophyta</taxon>
        <taxon>Spermatophyta</taxon>
        <taxon>Magnoliopsida</taxon>
        <taxon>eudicotyledons</taxon>
        <taxon>Gunneridae</taxon>
        <taxon>Pentapetalae</taxon>
        <taxon>asterids</taxon>
        <taxon>lamiids</taxon>
        <taxon>Gentianales</taxon>
        <taxon>Rubiaceae</taxon>
        <taxon>Ixoroideae</taxon>
        <taxon>Gardenieae complex</taxon>
        <taxon>Bertiereae - Coffeeae clade</taxon>
        <taxon>Coffeeae</taxon>
        <taxon>Coffea</taxon>
    </lineage>
</organism>
<dbReference type="Proteomes" id="UP001652660">
    <property type="component" value="Chromosome 4e"/>
</dbReference>
<accession>A0ABM4U676</accession>
<sequence length="896" mass="102550">MAEDTRLKTIEENVRKQEAKLQTFMESTSEAPKSMEEKMLANSTELKTLVAGIAAQNGGRVPKLEFSRFAGEYVRDWIQKCETFFHLYGILGSQKMLIAEMHLEGRANVWFQSFKRDKRTFGWEEFKEGVSHRFGDLGDEDGVEEFNKLQQSSTVMACQEKFEELRAIVLLKNPGLSESYFVSSYLSGLQEELKALVKMHKPQTLQEAFEVAKWKEKALEVIFKKSRASNRLFPPTRMSSSREISTHRPPVTKATTVSEEDSTKQGNMSQPYKRITPTDFQYRKDNYLCFKCGAKFRPGHMCKDKGVHMIIATDLEDRVDEEEVIEYMDSGNKPEVELSLHSLIGNLLSSTIKLLGKVRDSEISILLDGGSSNCFLKKSVAQRWQELVRQHKPFKVRIANGQELCCSQWIPNFQWSMQGQKFCHNVYLLDLEPYDLIIGVDWMNAYSPLTFDFKQLQVFFSKDSDMVTLRGDQGTANTRMTKREVAKRYMRKKLKQAVQACTISTAQSQVNTTPNILEPLLIEFQDVFSEPKQLPPTRSFDHQIPLKIDAKPFKLALYRYPHVQKTEIEKQVKEILHSGIIQPSHSPFASPVLLVKKKDEYLGHVVTGDGVSADSSKVEYMVNWPEPTDVKALRGFLGLTEYYRRFVKNYGSIVKPLTDLLRKDGFGWNKEASAAFRELKQAMSTTPVLALPDFSKPFVLETDASNQAIGAIIMQQRQPLAYMSQALGAKNQALSIYEKELLALIVAVNKWRHYLLGSHFIIRIDHHSQKYLLEQKIWTPLQQKWLTKLMRYDYEIQFKRGRENVVADALSRRGKDTHEFSAISMIKPVWITDLAGSYEQDPKVKELLTALAINGTEMPEYSYNGGAIKYRGRVYVGAFTSLRQQLIACMHMSAVG</sequence>
<name>A0ABM4U676_COFAR</name>
<dbReference type="InterPro" id="IPR050951">
    <property type="entry name" value="Retrovirus_Pol_polyprotein"/>
</dbReference>
<evidence type="ECO:0000256" key="2">
    <source>
        <dbReference type="ARBA" id="ARBA00022695"/>
    </source>
</evidence>
<evidence type="ECO:0000256" key="4">
    <source>
        <dbReference type="ARBA" id="ARBA00022759"/>
    </source>
</evidence>
<dbReference type="Gene3D" id="2.40.70.10">
    <property type="entry name" value="Acid Proteases"/>
    <property type="match status" value="1"/>
</dbReference>
<keyword evidence="4" id="KW-0255">Endonuclease</keyword>
<evidence type="ECO:0000313" key="10">
    <source>
        <dbReference type="Proteomes" id="UP001652660"/>
    </source>
</evidence>
<evidence type="ECO:0000256" key="5">
    <source>
        <dbReference type="ARBA" id="ARBA00023268"/>
    </source>
</evidence>
<dbReference type="Gene3D" id="3.10.10.10">
    <property type="entry name" value="HIV Type 1 Reverse Transcriptase, subunit A, domain 1"/>
    <property type="match status" value="1"/>
</dbReference>
<feature type="region of interest" description="Disordered" evidence="6">
    <location>
        <begin position="234"/>
        <end position="273"/>
    </location>
</feature>
<dbReference type="PANTHER" id="PTHR37984:SF5">
    <property type="entry name" value="PROTEIN NYNRIN-LIKE"/>
    <property type="match status" value="1"/>
</dbReference>
<proteinExistence type="predicted"/>
<evidence type="ECO:0000259" key="7">
    <source>
        <dbReference type="Pfam" id="PF02160"/>
    </source>
</evidence>
<dbReference type="Pfam" id="PF19259">
    <property type="entry name" value="Ty3_capsid"/>
    <property type="match status" value="1"/>
</dbReference>
<feature type="domain" description="Ty3 transposon capsid-like protein" evidence="9">
    <location>
        <begin position="94"/>
        <end position="225"/>
    </location>
</feature>
<dbReference type="Pfam" id="PF02160">
    <property type="entry name" value="Peptidase_A3"/>
    <property type="match status" value="1"/>
</dbReference>
<dbReference type="InterPro" id="IPR041577">
    <property type="entry name" value="RT_RNaseH_2"/>
</dbReference>
<evidence type="ECO:0000256" key="1">
    <source>
        <dbReference type="ARBA" id="ARBA00022679"/>
    </source>
</evidence>
<dbReference type="Pfam" id="PF17919">
    <property type="entry name" value="RT_RNaseH_2"/>
    <property type="match status" value="1"/>
</dbReference>
<dbReference type="InterPro" id="IPR000588">
    <property type="entry name" value="Pept_A3A"/>
</dbReference>
<evidence type="ECO:0000256" key="6">
    <source>
        <dbReference type="SAM" id="MobiDB-lite"/>
    </source>
</evidence>
<evidence type="ECO:0000259" key="9">
    <source>
        <dbReference type="Pfam" id="PF19259"/>
    </source>
</evidence>
<evidence type="ECO:0000259" key="8">
    <source>
        <dbReference type="Pfam" id="PF17919"/>
    </source>
</evidence>
<reference evidence="11" key="1">
    <citation type="submission" date="2025-08" db="UniProtKB">
        <authorList>
            <consortium name="RefSeq"/>
        </authorList>
    </citation>
    <scope>IDENTIFICATION</scope>
    <source>
        <tissue evidence="11">Leaves</tissue>
    </source>
</reference>
<dbReference type="PANTHER" id="PTHR37984">
    <property type="entry name" value="PROTEIN CBG26694"/>
    <property type="match status" value="1"/>
</dbReference>
<keyword evidence="1" id="KW-0808">Transferase</keyword>
<keyword evidence="10" id="KW-1185">Reference proteome</keyword>
<keyword evidence="2" id="KW-0548">Nucleotidyltransferase</keyword>
<dbReference type="InterPro" id="IPR043502">
    <property type="entry name" value="DNA/RNA_pol_sf"/>
</dbReference>
<keyword evidence="3" id="KW-0540">Nuclease</keyword>
<dbReference type="InterPro" id="IPR045358">
    <property type="entry name" value="Ty3_capsid"/>
</dbReference>
<dbReference type="SUPFAM" id="SSF50630">
    <property type="entry name" value="Acid proteases"/>
    <property type="match status" value="1"/>
</dbReference>
<dbReference type="CDD" id="cd00303">
    <property type="entry name" value="retropepsin_like"/>
    <property type="match status" value="1"/>
</dbReference>